<name>A0A4Z2EAC3_9TELE</name>
<proteinExistence type="predicted"/>
<organism evidence="2 3">
    <name type="scientific">Liparis tanakae</name>
    <name type="common">Tanaka's snailfish</name>
    <dbReference type="NCBI Taxonomy" id="230148"/>
    <lineage>
        <taxon>Eukaryota</taxon>
        <taxon>Metazoa</taxon>
        <taxon>Chordata</taxon>
        <taxon>Craniata</taxon>
        <taxon>Vertebrata</taxon>
        <taxon>Euteleostomi</taxon>
        <taxon>Actinopterygii</taxon>
        <taxon>Neopterygii</taxon>
        <taxon>Teleostei</taxon>
        <taxon>Neoteleostei</taxon>
        <taxon>Acanthomorphata</taxon>
        <taxon>Eupercaria</taxon>
        <taxon>Perciformes</taxon>
        <taxon>Cottioidei</taxon>
        <taxon>Cottales</taxon>
        <taxon>Liparidae</taxon>
        <taxon>Liparis</taxon>
    </lineage>
</organism>
<reference evidence="2 3" key="1">
    <citation type="submission" date="2019-03" db="EMBL/GenBank/DDBJ databases">
        <title>First draft genome of Liparis tanakae, snailfish: a comprehensive survey of snailfish specific genes.</title>
        <authorList>
            <person name="Kim W."/>
            <person name="Song I."/>
            <person name="Jeong J.-H."/>
            <person name="Kim D."/>
            <person name="Kim S."/>
            <person name="Ryu S."/>
            <person name="Song J.Y."/>
            <person name="Lee S.K."/>
        </authorList>
    </citation>
    <scope>NUCLEOTIDE SEQUENCE [LARGE SCALE GENOMIC DNA]</scope>
    <source>
        <tissue evidence="2">Muscle</tissue>
    </source>
</reference>
<dbReference type="Proteomes" id="UP000314294">
    <property type="component" value="Unassembled WGS sequence"/>
</dbReference>
<evidence type="ECO:0000313" key="2">
    <source>
        <dbReference type="EMBL" id="TNN25705.1"/>
    </source>
</evidence>
<evidence type="ECO:0000313" key="3">
    <source>
        <dbReference type="Proteomes" id="UP000314294"/>
    </source>
</evidence>
<dbReference type="AlphaFoldDB" id="A0A4Z2EAC3"/>
<dbReference type="EMBL" id="SRLO01011857">
    <property type="protein sequence ID" value="TNN25705.1"/>
    <property type="molecule type" value="Genomic_DNA"/>
</dbReference>
<gene>
    <name evidence="2" type="ORF">EYF80_064163</name>
</gene>
<comment type="caution">
    <text evidence="2">The sequence shown here is derived from an EMBL/GenBank/DDBJ whole genome shotgun (WGS) entry which is preliminary data.</text>
</comment>
<feature type="region of interest" description="Disordered" evidence="1">
    <location>
        <begin position="41"/>
        <end position="60"/>
    </location>
</feature>
<evidence type="ECO:0000256" key="1">
    <source>
        <dbReference type="SAM" id="MobiDB-lite"/>
    </source>
</evidence>
<accession>A0A4Z2EAC3</accession>
<keyword evidence="3" id="KW-1185">Reference proteome</keyword>
<protein>
    <submittedName>
        <fullName evidence="2">Uncharacterized protein</fullName>
    </submittedName>
</protein>
<sequence>MAERRAAACGGVRRRAALYLQPAIAQLQRRMLMPRANEPLSAAGGLMSSPCEAEKLSSRK</sequence>